<organism evidence="2 3">
    <name type="scientific">Vitrella brassicaformis (strain CCMP3155)</name>
    <dbReference type="NCBI Taxonomy" id="1169540"/>
    <lineage>
        <taxon>Eukaryota</taxon>
        <taxon>Sar</taxon>
        <taxon>Alveolata</taxon>
        <taxon>Colpodellida</taxon>
        <taxon>Vitrellaceae</taxon>
        <taxon>Vitrella</taxon>
    </lineage>
</organism>
<protein>
    <recommendedName>
        <fullName evidence="4">RxLR effector protein</fullName>
    </recommendedName>
</protein>
<evidence type="ECO:0000256" key="1">
    <source>
        <dbReference type="SAM" id="SignalP"/>
    </source>
</evidence>
<keyword evidence="3" id="KW-1185">Reference proteome</keyword>
<evidence type="ECO:0000313" key="3">
    <source>
        <dbReference type="Proteomes" id="UP000041254"/>
    </source>
</evidence>
<reference evidence="2 3" key="1">
    <citation type="submission" date="2014-11" db="EMBL/GenBank/DDBJ databases">
        <authorList>
            <person name="Zhu J."/>
            <person name="Qi W."/>
            <person name="Song R."/>
        </authorList>
    </citation>
    <scope>NUCLEOTIDE SEQUENCE [LARGE SCALE GENOMIC DNA]</scope>
</reference>
<proteinExistence type="predicted"/>
<name>A0A0G4FH22_VITBC</name>
<accession>A0A0G4FH22</accession>
<keyword evidence="1" id="KW-0732">Signal</keyword>
<evidence type="ECO:0000313" key="2">
    <source>
        <dbReference type="EMBL" id="CEM12156.1"/>
    </source>
</evidence>
<feature type="chain" id="PRO_5005188602" description="RxLR effector protein" evidence="1">
    <location>
        <begin position="21"/>
        <end position="157"/>
    </location>
</feature>
<feature type="signal peptide" evidence="1">
    <location>
        <begin position="1"/>
        <end position="20"/>
    </location>
</feature>
<evidence type="ECO:0008006" key="4">
    <source>
        <dbReference type="Google" id="ProtNLM"/>
    </source>
</evidence>
<dbReference type="VEuPathDB" id="CryptoDB:Vbra_22620"/>
<dbReference type="InParanoid" id="A0A0G4FH22"/>
<dbReference type="EMBL" id="CDMY01000434">
    <property type="protein sequence ID" value="CEM12156.1"/>
    <property type="molecule type" value="Genomic_DNA"/>
</dbReference>
<gene>
    <name evidence="2" type="ORF">Vbra_22620</name>
</gene>
<dbReference type="AlphaFoldDB" id="A0A0G4FH22"/>
<sequence length="157" mass="17536">MVFLSFSVLLASWLVVGGQAASSLGQIHHDGGPKAQTKDRAADKKEAEAMVTKLESIQHKLEANMKRTKALNKDTSEGLSDIMSSNRMDKHTKDQFGKILKSDRRSFDRLRASNNMVVSKIKNAVHFLKRGVAEGDVAEGLHRARQTLQEFANQFIW</sequence>
<dbReference type="Proteomes" id="UP000041254">
    <property type="component" value="Unassembled WGS sequence"/>
</dbReference>